<feature type="region of interest" description="Disordered" evidence="1">
    <location>
        <begin position="1"/>
        <end position="30"/>
    </location>
</feature>
<protein>
    <submittedName>
        <fullName evidence="2">Uncharacterized protein</fullName>
    </submittedName>
</protein>
<reference evidence="2 3" key="1">
    <citation type="submission" date="2024-07" db="EMBL/GenBank/DDBJ databases">
        <title>Chromosome-level genome assembly of the water stick insect Ranatra chinensis (Heteroptera: Nepidae).</title>
        <authorList>
            <person name="Liu X."/>
        </authorList>
    </citation>
    <scope>NUCLEOTIDE SEQUENCE [LARGE SCALE GENOMIC DNA]</scope>
    <source>
        <strain evidence="2">Cailab_2021Rc</strain>
        <tissue evidence="2">Muscle</tissue>
    </source>
</reference>
<dbReference type="AlphaFoldDB" id="A0ABD0YS67"/>
<feature type="compositionally biased region" description="Basic residues" evidence="1">
    <location>
        <begin position="1"/>
        <end position="12"/>
    </location>
</feature>
<evidence type="ECO:0000313" key="2">
    <source>
        <dbReference type="EMBL" id="KAL1138079.1"/>
    </source>
</evidence>
<dbReference type="Proteomes" id="UP001558652">
    <property type="component" value="Unassembled WGS sequence"/>
</dbReference>
<evidence type="ECO:0000256" key="1">
    <source>
        <dbReference type="SAM" id="MobiDB-lite"/>
    </source>
</evidence>
<proteinExistence type="predicted"/>
<name>A0ABD0YS67_9HEMI</name>
<gene>
    <name evidence="2" type="ORF">AAG570_009774</name>
</gene>
<accession>A0ABD0YS67</accession>
<sequence>MASKRRNMFHKNKTQETTEKGLSLTTEEENRVSYHEKRQSYALKKKQNVGIQQCHPRIERGMLLIPTLVLGALALNTKHGWTKNPSTTSKLPQFVIIHPLKQNGPQSWALTAFLMPPADIDRWIGVMPGRLKNCVFFVSSVEYPVVMPSQLACFESPVYQLNWS</sequence>
<comment type="caution">
    <text evidence="2">The sequence shown here is derived from an EMBL/GenBank/DDBJ whole genome shotgun (WGS) entry which is preliminary data.</text>
</comment>
<dbReference type="EMBL" id="JBFDAA010000004">
    <property type="protein sequence ID" value="KAL1138079.1"/>
    <property type="molecule type" value="Genomic_DNA"/>
</dbReference>
<keyword evidence="3" id="KW-1185">Reference proteome</keyword>
<organism evidence="2 3">
    <name type="scientific">Ranatra chinensis</name>
    <dbReference type="NCBI Taxonomy" id="642074"/>
    <lineage>
        <taxon>Eukaryota</taxon>
        <taxon>Metazoa</taxon>
        <taxon>Ecdysozoa</taxon>
        <taxon>Arthropoda</taxon>
        <taxon>Hexapoda</taxon>
        <taxon>Insecta</taxon>
        <taxon>Pterygota</taxon>
        <taxon>Neoptera</taxon>
        <taxon>Paraneoptera</taxon>
        <taxon>Hemiptera</taxon>
        <taxon>Heteroptera</taxon>
        <taxon>Panheteroptera</taxon>
        <taxon>Nepomorpha</taxon>
        <taxon>Nepidae</taxon>
        <taxon>Ranatrinae</taxon>
        <taxon>Ranatra</taxon>
    </lineage>
</organism>
<evidence type="ECO:0000313" key="3">
    <source>
        <dbReference type="Proteomes" id="UP001558652"/>
    </source>
</evidence>